<dbReference type="OMA" id="ICGRSCA"/>
<dbReference type="CTD" id="9949516"/>
<dbReference type="OrthoDB" id="6282425at2759"/>
<sequence length="119" mass="13492">MEDYCSPKIVLYGEEAIGFRKRIPKRRYEDVLKQHLSLGYVNCHQWFTLASNRETAVTVHQNQPGGQKTTQKKPCLVNKKTFRCAFCNETCLSCIGIFSHDTSATSKGIAFHISSFAKT</sequence>
<dbReference type="InParanoid" id="A0A1S0TLX8"/>
<gene>
    <name evidence="1" type="ORF">LOAG_12057</name>
</gene>
<reference evidence="1" key="1">
    <citation type="submission" date="2012-04" db="EMBL/GenBank/DDBJ databases">
        <title>The Genome Sequence of Loa loa.</title>
        <authorList>
            <consortium name="The Broad Institute Genome Sequencing Platform"/>
            <consortium name="Broad Institute Genome Sequencing Center for Infectious Disease"/>
            <person name="Nutman T.B."/>
            <person name="Fink D.L."/>
            <person name="Russ C."/>
            <person name="Young S."/>
            <person name="Zeng Q."/>
            <person name="Gargeya S."/>
            <person name="Alvarado L."/>
            <person name="Berlin A."/>
            <person name="Chapman S.B."/>
            <person name="Chen Z."/>
            <person name="Freedman E."/>
            <person name="Gellesch M."/>
            <person name="Goldberg J."/>
            <person name="Griggs A."/>
            <person name="Gujja S."/>
            <person name="Heilman E.R."/>
            <person name="Heiman D."/>
            <person name="Howarth C."/>
            <person name="Mehta T."/>
            <person name="Neiman D."/>
            <person name="Pearson M."/>
            <person name="Roberts A."/>
            <person name="Saif S."/>
            <person name="Shea T."/>
            <person name="Shenoy N."/>
            <person name="Sisk P."/>
            <person name="Stolte C."/>
            <person name="Sykes S."/>
            <person name="White J."/>
            <person name="Yandava C."/>
            <person name="Haas B."/>
            <person name="Henn M.R."/>
            <person name="Nusbaum C."/>
            <person name="Birren B."/>
        </authorList>
    </citation>
    <scope>NUCLEOTIDE SEQUENCE [LARGE SCALE GENOMIC DNA]</scope>
</reference>
<dbReference type="RefSeq" id="XP_003147619.1">
    <property type="nucleotide sequence ID" value="XM_003147571.1"/>
</dbReference>
<accession>A0A1S0TLX8</accession>
<protein>
    <submittedName>
        <fullName evidence="1">Uncharacterized protein</fullName>
    </submittedName>
</protein>
<organism evidence="1">
    <name type="scientific">Loa loa</name>
    <name type="common">Eye worm</name>
    <name type="synonym">Filaria loa</name>
    <dbReference type="NCBI Taxonomy" id="7209"/>
    <lineage>
        <taxon>Eukaryota</taxon>
        <taxon>Metazoa</taxon>
        <taxon>Ecdysozoa</taxon>
        <taxon>Nematoda</taxon>
        <taxon>Chromadorea</taxon>
        <taxon>Rhabditida</taxon>
        <taxon>Spirurina</taxon>
        <taxon>Spiruromorpha</taxon>
        <taxon>Filarioidea</taxon>
        <taxon>Onchocercidae</taxon>
        <taxon>Loa</taxon>
    </lineage>
</organism>
<dbReference type="EMBL" id="JH712077">
    <property type="protein sequence ID" value="EFO16451.1"/>
    <property type="molecule type" value="Genomic_DNA"/>
</dbReference>
<name>A0A1S0TLX8_LOALO</name>
<evidence type="ECO:0000313" key="1">
    <source>
        <dbReference type="EMBL" id="EFO16451.1"/>
    </source>
</evidence>
<proteinExistence type="predicted"/>
<dbReference type="GeneID" id="9949516"/>
<dbReference type="AlphaFoldDB" id="A0A1S0TLX8"/>
<dbReference type="KEGG" id="loa:LOAG_12057"/>